<dbReference type="EMBL" id="GL376617">
    <property type="status" value="NOT_ANNOTATED_CDS"/>
    <property type="molecule type" value="Genomic_DNA"/>
</dbReference>
<name>K3WST1_GLOUD</name>
<dbReference type="PANTHER" id="PTHR33171:SF17">
    <property type="entry name" value="LARA-LIKE N-TERMINAL DOMAIN-CONTAINING PROTEIN"/>
    <property type="match status" value="1"/>
</dbReference>
<dbReference type="HOGENOM" id="CLU_619420_0_0_1"/>
<dbReference type="InterPro" id="IPR043166">
    <property type="entry name" value="LarA-like_C"/>
</dbReference>
<dbReference type="Pfam" id="PF09861">
    <property type="entry name" value="Lar_N"/>
    <property type="match status" value="1"/>
</dbReference>
<reference evidence="4" key="1">
    <citation type="journal article" date="2010" name="Genome Biol.">
        <title>Genome sequence of the necrotrophic plant pathogen Pythium ultimum reveals original pathogenicity mechanisms and effector repertoire.</title>
        <authorList>
            <person name="Levesque C.A."/>
            <person name="Brouwer H."/>
            <person name="Cano L."/>
            <person name="Hamilton J.P."/>
            <person name="Holt C."/>
            <person name="Huitema E."/>
            <person name="Raffaele S."/>
            <person name="Robideau G.P."/>
            <person name="Thines M."/>
            <person name="Win J."/>
            <person name="Zerillo M.M."/>
            <person name="Beakes G.W."/>
            <person name="Boore J.L."/>
            <person name="Busam D."/>
            <person name="Dumas B."/>
            <person name="Ferriera S."/>
            <person name="Fuerstenberg S.I."/>
            <person name="Gachon C.M."/>
            <person name="Gaulin E."/>
            <person name="Govers F."/>
            <person name="Grenville-Briggs L."/>
            <person name="Horner N."/>
            <person name="Hostetler J."/>
            <person name="Jiang R.H."/>
            <person name="Johnson J."/>
            <person name="Krajaejun T."/>
            <person name="Lin H."/>
            <person name="Meijer H.J."/>
            <person name="Moore B."/>
            <person name="Morris P."/>
            <person name="Phuntmart V."/>
            <person name="Puiu D."/>
            <person name="Shetty J."/>
            <person name="Stajich J.E."/>
            <person name="Tripathy S."/>
            <person name="Wawra S."/>
            <person name="van West P."/>
            <person name="Whitty B.R."/>
            <person name="Coutinho P.M."/>
            <person name="Henrissat B."/>
            <person name="Martin F."/>
            <person name="Thomas P.D."/>
            <person name="Tyler B.M."/>
            <person name="De Vries R.P."/>
            <person name="Kamoun S."/>
            <person name="Yandell M."/>
            <person name="Tisserat N."/>
            <person name="Buell C.R."/>
        </authorList>
    </citation>
    <scope>NUCLEOTIDE SEQUENCE</scope>
    <source>
        <strain evidence="4">DAOM:BR144</strain>
    </source>
</reference>
<feature type="domain" description="LarA-like N-terminal" evidence="2">
    <location>
        <begin position="38"/>
        <end position="185"/>
    </location>
</feature>
<accession>K3WST1</accession>
<dbReference type="InParanoid" id="K3WST1"/>
<keyword evidence="4" id="KW-1185">Reference proteome</keyword>
<evidence type="ECO:0000259" key="2">
    <source>
        <dbReference type="Pfam" id="PF09861"/>
    </source>
</evidence>
<proteinExistence type="predicted"/>
<dbReference type="OMA" id="MYKLEPV"/>
<feature type="compositionally biased region" description="Polar residues" evidence="1">
    <location>
        <begin position="446"/>
        <end position="464"/>
    </location>
</feature>
<reference evidence="4" key="2">
    <citation type="submission" date="2010-04" db="EMBL/GenBank/DDBJ databases">
        <authorList>
            <person name="Buell R."/>
            <person name="Hamilton J."/>
            <person name="Hostetler J."/>
        </authorList>
    </citation>
    <scope>NUCLEOTIDE SEQUENCE [LARGE SCALE GENOMIC DNA]</scope>
    <source>
        <strain evidence="4">DAOM:BR144</strain>
    </source>
</reference>
<dbReference type="GO" id="GO:0050043">
    <property type="term" value="F:lactate racemase activity"/>
    <property type="evidence" value="ECO:0007669"/>
    <property type="project" value="InterPro"/>
</dbReference>
<evidence type="ECO:0000313" key="4">
    <source>
        <dbReference type="Proteomes" id="UP000019132"/>
    </source>
</evidence>
<evidence type="ECO:0000256" key="1">
    <source>
        <dbReference type="SAM" id="MobiDB-lite"/>
    </source>
</evidence>
<dbReference type="VEuPathDB" id="FungiDB:PYU1_G008009"/>
<dbReference type="STRING" id="431595.K3WST1"/>
<dbReference type="Proteomes" id="UP000019132">
    <property type="component" value="Unassembled WGS sequence"/>
</dbReference>
<dbReference type="InterPro" id="IPR018657">
    <property type="entry name" value="LarA-like_N"/>
</dbReference>
<evidence type="ECO:0000313" key="3">
    <source>
        <dbReference type="EnsemblProtists" id="PYU1_T008025"/>
    </source>
</evidence>
<dbReference type="EnsemblProtists" id="PYU1_T008025">
    <property type="protein sequence ID" value="PYU1_T008025"/>
    <property type="gene ID" value="PYU1_G008009"/>
</dbReference>
<dbReference type="Gene3D" id="3.90.226.30">
    <property type="match status" value="1"/>
</dbReference>
<sequence length="482" mass="53060">MPLFFAEGSPTTAISDARLCEIVRDNLRQLEAARGASYKNVAIVPPDFTRFHSKSGAISQYAYKHLQENVKDVLPALGTHAPMTEEEITKMFGSMPHDLFRIHDWRNDVVTIGHVPAELVREASGGKVNEPWPAQINSLLWNGGHDLILSIGQVVPHEVMGMANYNKNIFVGTGGSEAINFSHFIGAVYGMERMMGRADNPLRRILNYASTHFLHKLPIVYIQTVIGRGENGELVTRGVFIGDDEECFMKAAELSLEVNFQLLDEPLDKVVVYLDPHEFKSTWLGNKSIYRTRMAIADGGELIVLAPGVHRFGEDQRIDELIRKYGYRTTPEVLAHLGANRDLMKNLSAVAHLIHGSSEGRFTIKYCPGHLTKEEVEGVGFAYGDLAEMSKKYPIETLQDGWNTSSDGSERFFYISNPALGLWAYRGRFESSSDAPGNATGLPVGATSTSAKQQTSLASQSDANQPCVDAGIGGGPFQRTQG</sequence>
<protein>
    <recommendedName>
        <fullName evidence="2">LarA-like N-terminal domain-containing protein</fullName>
    </recommendedName>
</protein>
<dbReference type="InterPro" id="IPR048068">
    <property type="entry name" value="LarA-like"/>
</dbReference>
<reference evidence="3" key="3">
    <citation type="submission" date="2015-02" db="UniProtKB">
        <authorList>
            <consortium name="EnsemblProtists"/>
        </authorList>
    </citation>
    <scope>IDENTIFICATION</scope>
    <source>
        <strain evidence="3">DAOM BR144</strain>
    </source>
</reference>
<dbReference type="eggNOG" id="ENOG502QWF9">
    <property type="taxonomic scope" value="Eukaryota"/>
</dbReference>
<feature type="region of interest" description="Disordered" evidence="1">
    <location>
        <begin position="434"/>
        <end position="482"/>
    </location>
</feature>
<organism evidence="3 4">
    <name type="scientific">Globisporangium ultimum (strain ATCC 200006 / CBS 805.95 / DAOM BR144)</name>
    <name type="common">Pythium ultimum</name>
    <dbReference type="NCBI Taxonomy" id="431595"/>
    <lineage>
        <taxon>Eukaryota</taxon>
        <taxon>Sar</taxon>
        <taxon>Stramenopiles</taxon>
        <taxon>Oomycota</taxon>
        <taxon>Peronosporomycetes</taxon>
        <taxon>Pythiales</taxon>
        <taxon>Pythiaceae</taxon>
        <taxon>Globisporangium</taxon>
    </lineage>
</organism>
<dbReference type="Gene3D" id="3.40.50.11440">
    <property type="match status" value="1"/>
</dbReference>
<dbReference type="PANTHER" id="PTHR33171">
    <property type="entry name" value="LAR_N DOMAIN-CONTAINING PROTEIN"/>
    <property type="match status" value="1"/>
</dbReference>
<dbReference type="AlphaFoldDB" id="K3WST1"/>